<evidence type="ECO:0000313" key="3">
    <source>
        <dbReference type="Proteomes" id="UP001549110"/>
    </source>
</evidence>
<evidence type="ECO:0000313" key="2">
    <source>
        <dbReference type="EMBL" id="MET3527744.1"/>
    </source>
</evidence>
<dbReference type="EMBL" id="JBEPLU010000002">
    <property type="protein sequence ID" value="MET3527744.1"/>
    <property type="molecule type" value="Genomic_DNA"/>
</dbReference>
<gene>
    <name evidence="2" type="ORF">ABID41_002862</name>
</gene>
<sequence length="95" mass="9807">MRKLVTTGLLGLALSFGAISAWAGALSAENTPIAEIAATPEGKAALDKNLPGLTSHGAYEQFKSMSLKQVQPLSGGAITDDQIKAVQADLNKAKK</sequence>
<organism evidence="2 3">
    <name type="scientific">Phenylobacterium koreense</name>
    <dbReference type="NCBI Taxonomy" id="266125"/>
    <lineage>
        <taxon>Bacteria</taxon>
        <taxon>Pseudomonadati</taxon>
        <taxon>Pseudomonadota</taxon>
        <taxon>Alphaproteobacteria</taxon>
        <taxon>Caulobacterales</taxon>
        <taxon>Caulobacteraceae</taxon>
        <taxon>Phenylobacterium</taxon>
    </lineage>
</organism>
<proteinExistence type="predicted"/>
<keyword evidence="3" id="KW-1185">Reference proteome</keyword>
<accession>A0ABV2EL17</accession>
<dbReference type="Proteomes" id="UP001549110">
    <property type="component" value="Unassembled WGS sequence"/>
</dbReference>
<evidence type="ECO:0000256" key="1">
    <source>
        <dbReference type="SAM" id="SignalP"/>
    </source>
</evidence>
<dbReference type="RefSeq" id="WP_331929271.1">
    <property type="nucleotide sequence ID" value="NZ_JBEPLU010000002.1"/>
</dbReference>
<keyword evidence="1" id="KW-0732">Signal</keyword>
<protein>
    <submittedName>
        <fullName evidence="2">Uncharacterized protein</fullName>
    </submittedName>
</protein>
<reference evidence="2 3" key="1">
    <citation type="submission" date="2024-06" db="EMBL/GenBank/DDBJ databases">
        <title>Genomic Encyclopedia of Type Strains, Phase IV (KMG-IV): sequencing the most valuable type-strain genomes for metagenomic binning, comparative biology and taxonomic classification.</title>
        <authorList>
            <person name="Goeker M."/>
        </authorList>
    </citation>
    <scope>NUCLEOTIDE SEQUENCE [LARGE SCALE GENOMIC DNA]</scope>
    <source>
        <strain evidence="2 3">DSM 17809</strain>
    </source>
</reference>
<name>A0ABV2EL17_9CAUL</name>
<feature type="signal peptide" evidence="1">
    <location>
        <begin position="1"/>
        <end position="23"/>
    </location>
</feature>
<comment type="caution">
    <text evidence="2">The sequence shown here is derived from an EMBL/GenBank/DDBJ whole genome shotgun (WGS) entry which is preliminary data.</text>
</comment>
<feature type="chain" id="PRO_5045256677" evidence="1">
    <location>
        <begin position="24"/>
        <end position="95"/>
    </location>
</feature>